<gene>
    <name evidence="11" type="primary">AV2</name>
</gene>
<comment type="subcellular location">
    <subcellularLocation>
        <location evidence="2 10">Host cytoplasm</location>
        <location evidence="2 10">Host perinuclear region</location>
    </subcellularLocation>
</comment>
<evidence type="ECO:0000256" key="5">
    <source>
        <dbReference type="ARBA" id="ARBA00022463"/>
    </source>
</evidence>
<evidence type="ECO:0000256" key="10">
    <source>
        <dbReference type="RuleBase" id="RU364051"/>
    </source>
</evidence>
<comment type="function">
    <text evidence="1 10">Through its interaction with host SGS3, acts as a suppressor of RNA-mediated gene silencing, also known as post-transcriptional gene silencing (PTGS), a mechanism of plant viral defense that limits the accumulation of viral RNAs.</text>
</comment>
<evidence type="ECO:0000256" key="3">
    <source>
        <dbReference type="ARBA" id="ARBA00009397"/>
    </source>
</evidence>
<dbReference type="EMBL" id="KP663483">
    <property type="protein sequence ID" value="AJM13602.1"/>
    <property type="molecule type" value="Genomic_DNA"/>
</dbReference>
<keyword evidence="5 10" id="KW-0941">Suppressor of RNA silencing</keyword>
<reference evidence="11" key="1">
    <citation type="submission" date="2015-01" db="EMBL/GenBank/DDBJ databases">
        <title>Asystasia mosaic Madagascar virus: a novel bipartite begomovirus infecting the weed Asystasia gangetica in Madagascar.</title>
        <authorList>
            <person name="De Bruyn A."/>
            <person name="Harimalala M."/>
            <person name="Ranomenjanahary S."/>
            <person name="Reynaud B."/>
            <person name="Lefeuvre P."/>
            <person name="Lett J.-M."/>
        </authorList>
    </citation>
    <scope>NUCLEOTIDE SEQUENCE</scope>
    <source>
        <strain evidence="11">MG147</strain>
    </source>
</reference>
<evidence type="ECO:0000256" key="8">
    <source>
        <dbReference type="ARBA" id="ARBA00023200"/>
    </source>
</evidence>
<proteinExistence type="inferred from homology"/>
<evidence type="ECO:0000256" key="4">
    <source>
        <dbReference type="ARBA" id="ARBA00011105"/>
    </source>
</evidence>
<evidence type="ECO:0000256" key="9">
    <source>
        <dbReference type="ARBA" id="ARBA00023280"/>
    </source>
</evidence>
<keyword evidence="8 10" id="KW-1035">Host cytoplasm</keyword>
<dbReference type="Pfam" id="PF01524">
    <property type="entry name" value="Gemini_V2"/>
    <property type="match status" value="1"/>
</dbReference>
<comment type="subunit">
    <text evidence="4 10">Interacts with host SGS3.</text>
</comment>
<keyword evidence="6 10" id="KW-0945">Host-virus interaction</keyword>
<evidence type="ECO:0000256" key="7">
    <source>
        <dbReference type="ARBA" id="ARBA00022632"/>
    </source>
</evidence>
<sequence>MVKMWDPLCNDFPSTVHGFRCMLATKYLLEIEKTYESNSVGQLFIRDLISVVRAPNYVEATRRYNHFNTRFKGTTSSQLRQPACSCILCPHHQKAGMGEQADVSQAQNVPHVAELRCSQGL</sequence>
<keyword evidence="9" id="KW-0899">Viral immunoevasion</keyword>
<name>A0A0C5B5G8_9GEMI</name>
<dbReference type="GO" id="GO:0052170">
    <property type="term" value="P:symbiont-mediated suppression of host innate immune response"/>
    <property type="evidence" value="ECO:0007669"/>
    <property type="project" value="UniProtKB-KW"/>
</dbReference>
<accession>A0A0C5B5G8</accession>
<evidence type="ECO:0000313" key="11">
    <source>
        <dbReference type="EMBL" id="AJM13602.1"/>
    </source>
</evidence>
<dbReference type="GO" id="GO:0044220">
    <property type="term" value="C:host cell perinuclear region of cytoplasm"/>
    <property type="evidence" value="ECO:0007669"/>
    <property type="project" value="UniProtKB-SubCell"/>
</dbReference>
<organism evidence="11">
    <name type="scientific">Asystasia mosaic Madagascar virus</name>
    <dbReference type="NCBI Taxonomy" id="1611435"/>
    <lineage>
        <taxon>Viruses</taxon>
        <taxon>Monodnaviria</taxon>
        <taxon>Shotokuvirae</taxon>
        <taxon>Cressdnaviricota</taxon>
        <taxon>Repensiviricetes</taxon>
        <taxon>Geplafuvirales</taxon>
        <taxon>Geminiviridae</taxon>
        <taxon>Begomovirus</taxon>
        <taxon>Begomovirus asystasiae</taxon>
    </lineage>
</organism>
<evidence type="ECO:0000256" key="2">
    <source>
        <dbReference type="ARBA" id="ARBA00004407"/>
    </source>
</evidence>
<dbReference type="InterPro" id="IPR002511">
    <property type="entry name" value="Gemini_V2"/>
</dbReference>
<dbReference type="GO" id="GO:0060967">
    <property type="term" value="P:negative regulation of gene silencing by regulatory ncRNA"/>
    <property type="evidence" value="ECO:0007669"/>
    <property type="project" value="InterPro"/>
</dbReference>
<evidence type="ECO:0000256" key="1">
    <source>
        <dbReference type="ARBA" id="ARBA00003603"/>
    </source>
</evidence>
<keyword evidence="7" id="KW-1090">Inhibition of host innate immune response by virus</keyword>
<comment type="similarity">
    <text evidence="3 10">Belongs to the geminiviridae protein AV2/V2 family.</text>
</comment>
<protein>
    <recommendedName>
        <fullName evidence="10">Protein V2</fullName>
    </recommendedName>
</protein>
<evidence type="ECO:0000256" key="6">
    <source>
        <dbReference type="ARBA" id="ARBA00022581"/>
    </source>
</evidence>